<dbReference type="Proteomes" id="UP001500582">
    <property type="component" value="Unassembled WGS sequence"/>
</dbReference>
<feature type="domain" description="PKD" evidence="2">
    <location>
        <begin position="760"/>
        <end position="813"/>
    </location>
</feature>
<dbReference type="Pfam" id="PF18911">
    <property type="entry name" value="PKD_4"/>
    <property type="match status" value="3"/>
</dbReference>
<proteinExistence type="predicted"/>
<dbReference type="PANTHER" id="PTHR46534">
    <property type="entry name" value="IGGFC_BINDING DOMAIN-CONTAINING PROTEIN"/>
    <property type="match status" value="1"/>
</dbReference>
<dbReference type="NCBIfam" id="TIGR04131">
    <property type="entry name" value="Bac_Flav_CTERM"/>
    <property type="match status" value="1"/>
</dbReference>
<feature type="chain" id="PRO_5046966473" description="PKD domain-containing protein" evidence="1">
    <location>
        <begin position="20"/>
        <end position="1165"/>
    </location>
</feature>
<dbReference type="InterPro" id="IPR026341">
    <property type="entry name" value="T9SS_type_B"/>
</dbReference>
<name>A0ABP8G747_9SPHI</name>
<reference evidence="4" key="1">
    <citation type="journal article" date="2019" name="Int. J. Syst. Evol. Microbiol.">
        <title>The Global Catalogue of Microorganisms (GCM) 10K type strain sequencing project: providing services to taxonomists for standard genome sequencing and annotation.</title>
        <authorList>
            <consortium name="The Broad Institute Genomics Platform"/>
            <consortium name="The Broad Institute Genome Sequencing Center for Infectious Disease"/>
            <person name="Wu L."/>
            <person name="Ma J."/>
        </authorList>
    </citation>
    <scope>NUCLEOTIDE SEQUENCE [LARGE SCALE GENOMIC DNA]</scope>
    <source>
        <strain evidence="4">JCM 17705</strain>
    </source>
</reference>
<feature type="domain" description="PKD" evidence="2">
    <location>
        <begin position="578"/>
        <end position="628"/>
    </location>
</feature>
<dbReference type="Pfam" id="PF13585">
    <property type="entry name" value="CHU_C"/>
    <property type="match status" value="1"/>
</dbReference>
<protein>
    <recommendedName>
        <fullName evidence="2">PKD domain-containing protein</fullName>
    </recommendedName>
</protein>
<dbReference type="SMART" id="SM00089">
    <property type="entry name" value="PKD"/>
    <property type="match status" value="3"/>
</dbReference>
<accession>A0ABP8G747</accession>
<dbReference type="InterPro" id="IPR035234">
    <property type="entry name" value="IgGFc-bd_N"/>
</dbReference>
<evidence type="ECO:0000313" key="4">
    <source>
        <dbReference type="Proteomes" id="UP001500582"/>
    </source>
</evidence>
<dbReference type="Pfam" id="PF17517">
    <property type="entry name" value="IgGFc_binding"/>
    <property type="match status" value="1"/>
</dbReference>
<keyword evidence="4" id="KW-1185">Reference proteome</keyword>
<comment type="caution">
    <text evidence="3">The sequence shown here is derived from an EMBL/GenBank/DDBJ whole genome shotgun (WGS) entry which is preliminary data.</text>
</comment>
<dbReference type="PROSITE" id="PS50093">
    <property type="entry name" value="PKD"/>
    <property type="match status" value="3"/>
</dbReference>
<dbReference type="EMBL" id="BAABFT010000003">
    <property type="protein sequence ID" value="GAA4318829.1"/>
    <property type="molecule type" value="Genomic_DNA"/>
</dbReference>
<dbReference type="PANTHER" id="PTHR46534:SF1">
    <property type="entry name" value="IGGFC-BINDING PROTEIN N-TERMINAL DOMAIN-CONTAINING PROTEIN"/>
    <property type="match status" value="1"/>
</dbReference>
<evidence type="ECO:0000313" key="3">
    <source>
        <dbReference type="EMBL" id="GAA4318829.1"/>
    </source>
</evidence>
<dbReference type="Gene3D" id="2.60.40.10">
    <property type="entry name" value="Immunoglobulins"/>
    <property type="match status" value="3"/>
</dbReference>
<dbReference type="CDD" id="cd00146">
    <property type="entry name" value="PKD"/>
    <property type="match status" value="3"/>
</dbReference>
<dbReference type="InterPro" id="IPR022409">
    <property type="entry name" value="PKD/Chitinase_dom"/>
</dbReference>
<dbReference type="InterPro" id="IPR035986">
    <property type="entry name" value="PKD_dom_sf"/>
</dbReference>
<evidence type="ECO:0000256" key="1">
    <source>
        <dbReference type="SAM" id="SignalP"/>
    </source>
</evidence>
<organism evidence="3 4">
    <name type="scientific">Mucilaginibacter gynuensis</name>
    <dbReference type="NCBI Taxonomy" id="1302236"/>
    <lineage>
        <taxon>Bacteria</taxon>
        <taxon>Pseudomonadati</taxon>
        <taxon>Bacteroidota</taxon>
        <taxon>Sphingobacteriia</taxon>
        <taxon>Sphingobacteriales</taxon>
        <taxon>Sphingobacteriaceae</taxon>
        <taxon>Mucilaginibacter</taxon>
    </lineage>
</organism>
<keyword evidence="1" id="KW-0732">Signal</keyword>
<dbReference type="InterPro" id="IPR013783">
    <property type="entry name" value="Ig-like_fold"/>
</dbReference>
<feature type="domain" description="PKD" evidence="2">
    <location>
        <begin position="642"/>
        <end position="724"/>
    </location>
</feature>
<gene>
    <name evidence="3" type="ORF">GCM10023149_17110</name>
</gene>
<dbReference type="InterPro" id="IPR000601">
    <property type="entry name" value="PKD_dom"/>
</dbReference>
<dbReference type="SUPFAM" id="SSF49299">
    <property type="entry name" value="PKD domain"/>
    <property type="match status" value="3"/>
</dbReference>
<sequence>MFRALLLLILFFFAENSFAQSNTSNKGTEFWTAYMEHYYAADASERPSQMALYITSDVNTSGRVELANGAFSLPYTVRANQVTIVDIPVSAYIRGPGQSLKGIHITAGKPVAVYAHIYAKSVSGATLLLPVNTLGKKYISINYTQKSNAEGERRKAFSTILVVATEDNTQVVINPTQQLTDGKPANQPFNVFLKKGEVYQVDSETDLTGSTVNSFSTTNEPCKKIAVFSGSTKIGIGCVYELDKFSSDNLFQQVYPTAAWGKNYITVPLASRTFDIYRIVLSDPQTEVKLNGAVVTPNTGSQFIELILQGTQYITADKPIQVAQYAVTQGQTFDCRFSGGDIGDPEMIYLNPLEQTIDHVTLYSTDKDAIKNNFINVVIKTTAVSSFVLDGSPYTIFEPIQATNNEYSYAQISVGVGTHNISAQEGFNAIAYGFGNNESYGYAAGTNLANLNERVVLHDPITGESVTAGCVGTSYKLQLTLPYKTNTISWDFGDGTTAGPFNDPPFTTKEKDGKTLYVYEYHEQTYSIGDHVVMAKVFNPTGDDCGSTEEVEFDFNVANLPVAAFDVTANCAGVNAIFNDKSAANGTLIKAWLWQFDDGTTSDQQNPEHIFNTAGDHTITLTVTNENGCTDVISKVVNFKPLPVVGFNTSAMVCSGKEIEFTGTGNALNTITKWIWDFGDGTISEALTVNTVKHTYAAPGVYPVKVTAENTNGCISISSRSVDVGFSPDADFTMAQACVNDPAQFTYKNLIATQNDATFTFKWDFGDAGSGALNASTDRNPSHRYATPGTYDVKLTVTTQQGCVVERTNRITINGDQFAGGFSVEDQDRLCSNRDVVFINNATVNVGSIVRVEWYFDLDGHPNDKEVYTIDNMPADGKYTHKYDTFTLPESKPYRVKMVVYSGENCSREFELPITVYAQPYVALSPTGNIVVCEDDAPLTFGQTENGTLISGGTFTGRGVSSTGVFDPKVAGPGIFEINYTYLSGKGCDFNTTFNVMVNALPKIDVKPQYTFFEGGQVLITAQASGASLVYKWSPSIGLSNPDILQPTANPAVDTKYQLTVSSGACETTVDVFVKVLRKIIVPNTFSPNGDGANDTWKIQNIEDYPNCLITIFNRYGDKVYTSTGYGNGWNGTRNGAGLPTATYYYIIDLKDGHKPVSGNVTILR</sequence>
<evidence type="ECO:0000259" key="2">
    <source>
        <dbReference type="PROSITE" id="PS50093"/>
    </source>
</evidence>
<dbReference type="RefSeq" id="WP_345210616.1">
    <property type="nucleotide sequence ID" value="NZ_BAABFT010000003.1"/>
</dbReference>
<feature type="signal peptide" evidence="1">
    <location>
        <begin position="1"/>
        <end position="19"/>
    </location>
</feature>